<accession>A0ABP3W948</accession>
<keyword evidence="5" id="KW-1185">Reference proteome</keyword>
<keyword evidence="1" id="KW-0560">Oxidoreductase</keyword>
<dbReference type="Proteomes" id="UP001501047">
    <property type="component" value="Unassembled WGS sequence"/>
</dbReference>
<reference evidence="5" key="1">
    <citation type="journal article" date="2019" name="Int. J. Syst. Evol. Microbiol.">
        <title>The Global Catalogue of Microorganisms (GCM) 10K type strain sequencing project: providing services to taxonomists for standard genome sequencing and annotation.</title>
        <authorList>
            <consortium name="The Broad Institute Genomics Platform"/>
            <consortium name="The Broad Institute Genome Sequencing Center for Infectious Disease"/>
            <person name="Wu L."/>
            <person name="Ma J."/>
        </authorList>
    </citation>
    <scope>NUCLEOTIDE SEQUENCE [LARGE SCALE GENOMIC DNA]</scope>
    <source>
        <strain evidence="5">JCM 1417</strain>
    </source>
</reference>
<organism evidence="4 5">
    <name type="scientific">Clostridium subterminale</name>
    <dbReference type="NCBI Taxonomy" id="1550"/>
    <lineage>
        <taxon>Bacteria</taxon>
        <taxon>Bacillati</taxon>
        <taxon>Bacillota</taxon>
        <taxon>Clostridia</taxon>
        <taxon>Eubacteriales</taxon>
        <taxon>Clostridiaceae</taxon>
        <taxon>Clostridium</taxon>
    </lineage>
</organism>
<dbReference type="InterPro" id="IPR056798">
    <property type="entry name" value="ADH_Fe_C"/>
</dbReference>
<dbReference type="Pfam" id="PF00465">
    <property type="entry name" value="Fe-ADH"/>
    <property type="match status" value="1"/>
</dbReference>
<dbReference type="Gene3D" id="1.20.1090.10">
    <property type="entry name" value="Dehydroquinate synthase-like - alpha domain"/>
    <property type="match status" value="1"/>
</dbReference>
<evidence type="ECO:0000256" key="1">
    <source>
        <dbReference type="ARBA" id="ARBA00023002"/>
    </source>
</evidence>
<evidence type="ECO:0000259" key="2">
    <source>
        <dbReference type="Pfam" id="PF00465"/>
    </source>
</evidence>
<evidence type="ECO:0000313" key="4">
    <source>
        <dbReference type="EMBL" id="GAA0777873.1"/>
    </source>
</evidence>
<dbReference type="InterPro" id="IPR018211">
    <property type="entry name" value="ADH_Fe_CS"/>
</dbReference>
<evidence type="ECO:0000259" key="3">
    <source>
        <dbReference type="Pfam" id="PF25137"/>
    </source>
</evidence>
<comment type="caution">
    <text evidence="4">The sequence shown here is derived from an EMBL/GenBank/DDBJ whole genome shotgun (WGS) entry which is preliminary data.</text>
</comment>
<dbReference type="PANTHER" id="PTHR11496:SF83">
    <property type="entry name" value="HYDROXYACID-OXOACID TRANSHYDROGENASE, MITOCHONDRIAL"/>
    <property type="match status" value="1"/>
</dbReference>
<sequence>MGLKFSNLNNIIRGDFMRLLEIKPQIMKFTFLREFINEFSVNEQDLIFTNKFLYENFFKDLNMKCSYLFQEDYNLKEPSDDIIDRMIKKISGKNFKRIIAVGGGSIIDISKILALKEVGSTNELFEKKVPAIKEKELIIIPTTCGTGSEVTNISIAEIKSKQTKIGLAVPELYADYAVLIPELVKNLPYEFFIYSSIDALIHAMEALVSSKANIYTDMYSIEAIKMIIKGYKEIIERGEEHRKEIIEEFLIASNYAGIAFGNAGVGAVHALSYPLGGKYHVPHGEANYQFFIEIFKLYNRKNPAGKIGNVNSLLSDTLGIEKNMNVYAALEEILSKLIKKKQLREYGMKEEEINIFTESVIETQQRLLNNNYVALSKDEIAHVYRELY</sequence>
<dbReference type="InterPro" id="IPR039697">
    <property type="entry name" value="Alcohol_dehydrogenase_Fe"/>
</dbReference>
<evidence type="ECO:0000313" key="5">
    <source>
        <dbReference type="Proteomes" id="UP001501047"/>
    </source>
</evidence>
<dbReference type="EMBL" id="BAAACI010000008">
    <property type="protein sequence ID" value="GAA0777873.1"/>
    <property type="molecule type" value="Genomic_DNA"/>
</dbReference>
<dbReference type="PROSITE" id="PS00060">
    <property type="entry name" value="ADH_IRON_2"/>
    <property type="match status" value="1"/>
</dbReference>
<dbReference type="PANTHER" id="PTHR11496">
    <property type="entry name" value="ALCOHOL DEHYDROGENASE"/>
    <property type="match status" value="1"/>
</dbReference>
<dbReference type="CDD" id="cd14860">
    <property type="entry name" value="4HBD_NAD"/>
    <property type="match status" value="1"/>
</dbReference>
<proteinExistence type="predicted"/>
<protein>
    <submittedName>
        <fullName evidence="4">4-hydroxybutyrate dehydrogenase</fullName>
    </submittedName>
</protein>
<feature type="domain" description="Alcohol dehydrogenase iron-type/glycerol dehydrogenase GldA" evidence="2">
    <location>
        <begin position="43"/>
        <end position="181"/>
    </location>
</feature>
<gene>
    <name evidence="4" type="ORF">GCM10008908_33770</name>
</gene>
<feature type="domain" description="Fe-containing alcohol dehydrogenase-like C-terminal" evidence="3">
    <location>
        <begin position="193"/>
        <end position="387"/>
    </location>
</feature>
<name>A0ABP3W948_CLOSU</name>
<dbReference type="SUPFAM" id="SSF56796">
    <property type="entry name" value="Dehydroquinate synthase-like"/>
    <property type="match status" value="1"/>
</dbReference>
<dbReference type="Pfam" id="PF25137">
    <property type="entry name" value="ADH_Fe_C"/>
    <property type="match status" value="1"/>
</dbReference>
<dbReference type="Gene3D" id="3.40.50.1970">
    <property type="match status" value="1"/>
</dbReference>
<dbReference type="InterPro" id="IPR001670">
    <property type="entry name" value="ADH_Fe/GldA"/>
</dbReference>